<organism evidence="1 2">
    <name type="scientific">Paramagnetospirillum marisnigri</name>
    <dbReference type="NCBI Taxonomy" id="1285242"/>
    <lineage>
        <taxon>Bacteria</taxon>
        <taxon>Pseudomonadati</taxon>
        <taxon>Pseudomonadota</taxon>
        <taxon>Alphaproteobacteria</taxon>
        <taxon>Rhodospirillales</taxon>
        <taxon>Magnetospirillaceae</taxon>
        <taxon>Paramagnetospirillum</taxon>
    </lineage>
</organism>
<dbReference type="Proteomes" id="UP000078428">
    <property type="component" value="Unassembled WGS sequence"/>
</dbReference>
<keyword evidence="2" id="KW-1185">Reference proteome</keyword>
<comment type="caution">
    <text evidence="1">The sequence shown here is derived from an EMBL/GenBank/DDBJ whole genome shotgun (WGS) entry which is preliminary data.</text>
</comment>
<name>A0A178M7J7_9PROT</name>
<dbReference type="AlphaFoldDB" id="A0A178M7J7"/>
<evidence type="ECO:0000313" key="2">
    <source>
        <dbReference type="Proteomes" id="UP000078428"/>
    </source>
</evidence>
<proteinExistence type="predicted"/>
<sequence>MASQPLPTCLAGLELALKWVGRGSDPEVARQTAAVALECAQRSLCHDRDDCDRRLAAIAALLAQPT</sequence>
<dbReference type="RefSeq" id="WP_068495588.1">
    <property type="nucleotide sequence ID" value="NZ_LWQT01000109.1"/>
</dbReference>
<protein>
    <submittedName>
        <fullName evidence="1">Uncharacterized protein</fullName>
    </submittedName>
</protein>
<dbReference type="OrthoDB" id="7358723at2"/>
<accession>A0A178M7J7</accession>
<evidence type="ECO:0000313" key="1">
    <source>
        <dbReference type="EMBL" id="OAN44751.1"/>
    </source>
</evidence>
<reference evidence="1 2" key="1">
    <citation type="submission" date="2016-04" db="EMBL/GenBank/DDBJ databases">
        <title>Draft genome sequence of freshwater magnetotactic bacteria Magnetospirillum marisnigri SP-1 and Magnetospirillum moscoviense BB-1.</title>
        <authorList>
            <person name="Koziaeva V."/>
            <person name="Dziuba M.V."/>
            <person name="Ivanov T.M."/>
            <person name="Kuznetsov B."/>
            <person name="Grouzdev D.S."/>
        </authorList>
    </citation>
    <scope>NUCLEOTIDE SEQUENCE [LARGE SCALE GENOMIC DNA]</scope>
    <source>
        <strain evidence="1 2">SP-1</strain>
    </source>
</reference>
<dbReference type="EMBL" id="LWQT01000109">
    <property type="protein sequence ID" value="OAN44751.1"/>
    <property type="molecule type" value="Genomic_DNA"/>
</dbReference>
<gene>
    <name evidence="1" type="ORF">A6A04_07995</name>
</gene>